<keyword evidence="4" id="KW-1185">Reference proteome</keyword>
<dbReference type="GO" id="GO:0016787">
    <property type="term" value="F:hydrolase activity"/>
    <property type="evidence" value="ECO:0007669"/>
    <property type="project" value="UniProtKB-KW"/>
</dbReference>
<dbReference type="PANTHER" id="PTHR36183:SF2">
    <property type="entry name" value="BETA-GLUCURONIDASE C-TERMINAL DOMAIN-CONTAINING PROTEIN"/>
    <property type="match status" value="1"/>
</dbReference>
<dbReference type="PANTHER" id="PTHR36183">
    <property type="entry name" value="BETA-GLUCURONIDASE"/>
    <property type="match status" value="1"/>
</dbReference>
<dbReference type="Proteomes" id="UP001213681">
    <property type="component" value="Unassembled WGS sequence"/>
</dbReference>
<dbReference type="Gene3D" id="3.20.20.80">
    <property type="entry name" value="Glycosidases"/>
    <property type="match status" value="1"/>
</dbReference>
<keyword evidence="3" id="KW-0378">Hydrolase</keyword>
<dbReference type="InterPro" id="IPR013780">
    <property type="entry name" value="Glyco_hydro_b"/>
</dbReference>
<dbReference type="AlphaFoldDB" id="A0AAD6CGN8"/>
<evidence type="ECO:0000313" key="4">
    <source>
        <dbReference type="Proteomes" id="UP001213681"/>
    </source>
</evidence>
<keyword evidence="1" id="KW-0732">Signal</keyword>
<protein>
    <submittedName>
        <fullName evidence="3">Glycoside hydrolase family 79 protein</fullName>
    </submittedName>
</protein>
<dbReference type="InterPro" id="IPR017853">
    <property type="entry name" value="GH"/>
</dbReference>
<name>A0AAD6CGN8_9EURO</name>
<feature type="chain" id="PRO_5042148929" evidence="1">
    <location>
        <begin position="22"/>
        <end position="543"/>
    </location>
</feature>
<dbReference type="GeneID" id="81593993"/>
<evidence type="ECO:0000313" key="3">
    <source>
        <dbReference type="EMBL" id="KAJ5464670.1"/>
    </source>
</evidence>
<dbReference type="Gene3D" id="2.60.40.1180">
    <property type="entry name" value="Golgi alpha-mannosidase II"/>
    <property type="match status" value="1"/>
</dbReference>
<comment type="caution">
    <text evidence="3">The sequence shown here is derived from an EMBL/GenBank/DDBJ whole genome shotgun (WGS) entry which is preliminary data.</text>
</comment>
<organism evidence="3 4">
    <name type="scientific">Penicillium daleae</name>
    <dbReference type="NCBI Taxonomy" id="63821"/>
    <lineage>
        <taxon>Eukaryota</taxon>
        <taxon>Fungi</taxon>
        <taxon>Dikarya</taxon>
        <taxon>Ascomycota</taxon>
        <taxon>Pezizomycotina</taxon>
        <taxon>Eurotiomycetes</taxon>
        <taxon>Eurotiomycetidae</taxon>
        <taxon>Eurotiales</taxon>
        <taxon>Aspergillaceae</taxon>
        <taxon>Penicillium</taxon>
    </lineage>
</organism>
<dbReference type="InterPro" id="IPR052974">
    <property type="entry name" value="GH79_Enzymes"/>
</dbReference>
<evidence type="ECO:0000256" key="1">
    <source>
        <dbReference type="SAM" id="SignalP"/>
    </source>
</evidence>
<gene>
    <name evidence="3" type="ORF">N7458_000356</name>
</gene>
<sequence>MAPSLASASLLSLAAIAAASASPSPLVVSSPAKVPTGASWSVPHDFASFSFPAHFLKDYAATDGSNSMQASKANGHPTGNTTYPNLFSRDIFDLLYSKTGAHPFIRDRGYSDRVWYNASQEVDSYNWYNESSPTAALGIADRVYVGPAFFGGFNNFPGTHWSWQINRGTDYSGEGGLDNAMEVAKLVMNHVQDRLESFEIGNEPEFFVTLGERQKNYTIDDYVRDWNKYADAASERVLKGNKYRLDETRFFQGGTFIGGQDEEWNVENAFAHGMDGKGHVKTMSYHQYAASNQGWVRLQNSYMNHTAVTDNVTQYESAIDFCHSYEPFVPLVLGETNSNAYNLNMSQVEGVFGSALWLIDHLMTGMVHSITRYNLIQGTTFGYSGWVPVTSGGRDPYVRAPLYGQIFAADVLGHHPNVQVYNLPGLPWNMSAYGVYESGHLARYVVLNFDEWNATTPYERPVQSVRLEVPRGVDNVNVRRLTGNGASADEGIQWAGQSWNYTDGRLVENGKEIWETARAINSVVHLDIPSTEAVMISLAHNPR</sequence>
<dbReference type="SUPFAM" id="SSF51445">
    <property type="entry name" value="(Trans)glycosidases"/>
    <property type="match status" value="1"/>
</dbReference>
<evidence type="ECO:0000259" key="2">
    <source>
        <dbReference type="Pfam" id="PF16862"/>
    </source>
</evidence>
<dbReference type="Pfam" id="PF16862">
    <property type="entry name" value="Glyco_hydro_79C"/>
    <property type="match status" value="1"/>
</dbReference>
<feature type="domain" description="Beta-glucuronidase C-terminal" evidence="2">
    <location>
        <begin position="432"/>
        <end position="535"/>
    </location>
</feature>
<reference evidence="3" key="1">
    <citation type="submission" date="2022-12" db="EMBL/GenBank/DDBJ databases">
        <authorList>
            <person name="Petersen C."/>
        </authorList>
    </citation>
    <scope>NUCLEOTIDE SEQUENCE</scope>
    <source>
        <strain evidence="3">IBT 16125</strain>
    </source>
</reference>
<accession>A0AAD6CGN8</accession>
<dbReference type="RefSeq" id="XP_056771517.1">
    <property type="nucleotide sequence ID" value="XM_056903750.1"/>
</dbReference>
<dbReference type="EMBL" id="JAPVEA010000001">
    <property type="protein sequence ID" value="KAJ5464670.1"/>
    <property type="molecule type" value="Genomic_DNA"/>
</dbReference>
<reference evidence="3" key="2">
    <citation type="journal article" date="2023" name="IMA Fungus">
        <title>Comparative genomic study of the Penicillium genus elucidates a diverse pangenome and 15 lateral gene transfer events.</title>
        <authorList>
            <person name="Petersen C."/>
            <person name="Sorensen T."/>
            <person name="Nielsen M.R."/>
            <person name="Sondergaard T.E."/>
            <person name="Sorensen J.L."/>
            <person name="Fitzpatrick D.A."/>
            <person name="Frisvad J.C."/>
            <person name="Nielsen K.L."/>
        </authorList>
    </citation>
    <scope>NUCLEOTIDE SEQUENCE</scope>
    <source>
        <strain evidence="3">IBT 16125</strain>
    </source>
</reference>
<proteinExistence type="predicted"/>
<dbReference type="InterPro" id="IPR031728">
    <property type="entry name" value="GlcAase_C"/>
</dbReference>
<feature type="signal peptide" evidence="1">
    <location>
        <begin position="1"/>
        <end position="21"/>
    </location>
</feature>